<evidence type="ECO:0000313" key="2">
    <source>
        <dbReference type="Proteomes" id="UP000504604"/>
    </source>
</evidence>
<dbReference type="InParanoid" id="A0A6I9TJZ0"/>
<keyword evidence="2" id="KW-1185">Reference proteome</keyword>
<name>A0A6I9TJZ0_SESIN</name>
<dbReference type="OrthoDB" id="1937542at2759"/>
<feature type="domain" description="Reverse transcriptase zinc-binding" evidence="1">
    <location>
        <begin position="91"/>
        <end position="169"/>
    </location>
</feature>
<protein>
    <submittedName>
        <fullName evidence="3">Uncharacterized protein LOC105167557</fullName>
    </submittedName>
</protein>
<proteinExistence type="predicted"/>
<dbReference type="GeneID" id="105167557"/>
<evidence type="ECO:0000313" key="3">
    <source>
        <dbReference type="RefSeq" id="XP_011085632.1"/>
    </source>
</evidence>
<accession>A0A6I9TJZ0</accession>
<dbReference type="PANTHER" id="PTHR33116">
    <property type="entry name" value="REVERSE TRANSCRIPTASE ZINC-BINDING DOMAIN-CONTAINING PROTEIN-RELATED-RELATED"/>
    <property type="match status" value="1"/>
</dbReference>
<dbReference type="Pfam" id="PF13966">
    <property type="entry name" value="zf-RVT"/>
    <property type="match status" value="1"/>
</dbReference>
<dbReference type="Proteomes" id="UP000504604">
    <property type="component" value="Linkage group LG8"/>
</dbReference>
<dbReference type="InterPro" id="IPR026960">
    <property type="entry name" value="RVT-Znf"/>
</dbReference>
<reference evidence="3" key="1">
    <citation type="submission" date="2025-08" db="UniProtKB">
        <authorList>
            <consortium name="RefSeq"/>
        </authorList>
    </citation>
    <scope>IDENTIFICATION</scope>
</reference>
<dbReference type="AlphaFoldDB" id="A0A6I9TJZ0"/>
<sequence>MVDYQIGDGRRFYLWQDPWHYLGPLSVTFPQGPRLLGMEEAARLNTVISGGEWQWPLIIDFECMEITHALPTIHGGEDCVIWKFDQGLPTTQALYRLFDPRGPKIGWTSLLSGSLKIPRHLFILWLAILGKLATTDKPWLVHLGPCVLCDEGAMETHGHLLFQCRFSRQCLTAIRRMVRFSWPNRDWQTDVDWASQRWRGKHIVNMAYRALLAACIYHIWRERNLRRFEHTERTASTTALLIVEDIRQWILSITLPTSVSKRALYRLCRTP</sequence>
<dbReference type="PANTHER" id="PTHR33116:SF84">
    <property type="entry name" value="RNA-DIRECTED DNA POLYMERASE"/>
    <property type="match status" value="1"/>
</dbReference>
<organism evidence="2 3">
    <name type="scientific">Sesamum indicum</name>
    <name type="common">Oriental sesame</name>
    <name type="synonym">Sesamum orientale</name>
    <dbReference type="NCBI Taxonomy" id="4182"/>
    <lineage>
        <taxon>Eukaryota</taxon>
        <taxon>Viridiplantae</taxon>
        <taxon>Streptophyta</taxon>
        <taxon>Embryophyta</taxon>
        <taxon>Tracheophyta</taxon>
        <taxon>Spermatophyta</taxon>
        <taxon>Magnoliopsida</taxon>
        <taxon>eudicotyledons</taxon>
        <taxon>Gunneridae</taxon>
        <taxon>Pentapetalae</taxon>
        <taxon>asterids</taxon>
        <taxon>lamiids</taxon>
        <taxon>Lamiales</taxon>
        <taxon>Pedaliaceae</taxon>
        <taxon>Sesamum</taxon>
    </lineage>
</organism>
<dbReference type="RefSeq" id="XP_011085632.1">
    <property type="nucleotide sequence ID" value="XM_011087330.1"/>
</dbReference>
<dbReference type="KEGG" id="sind:105167557"/>
<evidence type="ECO:0000259" key="1">
    <source>
        <dbReference type="Pfam" id="PF13966"/>
    </source>
</evidence>
<gene>
    <name evidence="3" type="primary">LOC105167557</name>
</gene>